<dbReference type="PATRIC" id="fig|1915.4.peg.7401"/>
<evidence type="ECO:0000313" key="5">
    <source>
        <dbReference type="Proteomes" id="UP000092598"/>
    </source>
</evidence>
<dbReference type="STRING" id="1915.SLINC_6705"/>
<organism evidence="4 5">
    <name type="scientific">Streptomyces lincolnensis</name>
    <dbReference type="NCBI Taxonomy" id="1915"/>
    <lineage>
        <taxon>Bacteria</taxon>
        <taxon>Bacillati</taxon>
        <taxon>Actinomycetota</taxon>
        <taxon>Actinomycetes</taxon>
        <taxon>Kitasatosporales</taxon>
        <taxon>Streptomycetaceae</taxon>
        <taxon>Streptomyces</taxon>
    </lineage>
</organism>
<evidence type="ECO:0000256" key="2">
    <source>
        <dbReference type="SAM" id="SignalP"/>
    </source>
</evidence>
<feature type="domain" description="Golvesin/Xly CBD-like" evidence="3">
    <location>
        <begin position="950"/>
        <end position="1043"/>
    </location>
</feature>
<dbReference type="Proteomes" id="UP000092598">
    <property type="component" value="Chromosome"/>
</dbReference>
<evidence type="ECO:0000256" key="1">
    <source>
        <dbReference type="SAM" id="MobiDB-lite"/>
    </source>
</evidence>
<feature type="compositionally biased region" description="Low complexity" evidence="1">
    <location>
        <begin position="417"/>
        <end position="430"/>
    </location>
</feature>
<feature type="region of interest" description="Disordered" evidence="1">
    <location>
        <begin position="30"/>
        <end position="59"/>
    </location>
</feature>
<protein>
    <submittedName>
        <fullName evidence="4">NocE</fullName>
    </submittedName>
</protein>
<accession>A0A1B1MK05</accession>
<evidence type="ECO:0000259" key="3">
    <source>
        <dbReference type="Pfam" id="PF25275"/>
    </source>
</evidence>
<feature type="signal peptide" evidence="2">
    <location>
        <begin position="1"/>
        <end position="33"/>
    </location>
</feature>
<keyword evidence="5" id="KW-1185">Reference proteome</keyword>
<dbReference type="KEGG" id="sls:SLINC_6705"/>
<feature type="chain" id="PRO_5043881797" evidence="2">
    <location>
        <begin position="34"/>
        <end position="1487"/>
    </location>
</feature>
<dbReference type="EMBL" id="CP016438">
    <property type="protein sequence ID" value="ANS68929.1"/>
    <property type="molecule type" value="Genomic_DNA"/>
</dbReference>
<keyword evidence="2" id="KW-0732">Signal</keyword>
<evidence type="ECO:0000313" key="4">
    <source>
        <dbReference type="EMBL" id="ANS68929.1"/>
    </source>
</evidence>
<name>A0A1B1MK05_STRLN</name>
<gene>
    <name evidence="4" type="ORF">SLINC_6705</name>
</gene>
<reference evidence="4 5" key="1">
    <citation type="submission" date="2016-07" db="EMBL/GenBank/DDBJ databases">
        <title>Enhancement of antibiotic productionsby engineered nitrateutilization in actinobacteria.</title>
        <authorList>
            <person name="Meng S.C."/>
        </authorList>
    </citation>
    <scope>NUCLEOTIDE SEQUENCE [LARGE SCALE GENOMIC DNA]</scope>
    <source>
        <strain evidence="4 5">NRRL 2936</strain>
    </source>
</reference>
<feature type="region of interest" description="Disordered" evidence="1">
    <location>
        <begin position="397"/>
        <end position="465"/>
    </location>
</feature>
<sequence>MRHIRRMRKRFLAPVTVAVTTALAIPLTMPAQAAEPTPPKNAAQWRAPDTQDVDKPDQVPSADRAELLGEGYQKSTDTAFTTSGDGTGFHLLVADEKNGYAWKTAATLSEPGFDTDTWIGNACLTASGKRAAVAYAPRTFTNKPELMARGAFAAVVDLTTGAVTKLPFQASLAYFSPGCGAGEQAVFTQLSYEGDTAQRTRLVTVDAATGRAGAPVTYPGQVTSAVPTRNGVVAAHGNRLVAAGGKGGLREITRTESVPFQLTVDATGGVTYIDRTKSASAKKAATSRAEHLTASRLRTGKARATTLASGPLAQWDLTSSADGTVFITGKAATKNVLPKTVKNPGGIAKGAFVSSHGAAAVTTAWADGKDTRIRPDEALAERTARVGLRLLDTERTVTLDATPGERRIGGEKAERQGAAASPALPGASKSSAKDGRSSGPSAQTAGVRLAAASAPDDPSEDATERTCAVARNDVKKQAFQPTPRQVEWAVDQAVVGKLDFYRSPDWKNTGMAGYQPQGLFPPILLEGDPNGKLDTEDGDNDRWHIPAQILLGVTAQESNMWQATRFAVPGVSSNSLIGNYYGVDYSASGEQQDPWAIDWSDADCGYGITQATDGMRLAGKTKPGESAMSTLKQEAVALDYTANIAYGAQILSDKWNQTRKAGMKVNDGHPKWIENWFFALWAYNSGFYDTADSAGHWGVGWTNNPANPLWKANRLPFLENAAGGDNYADAAHPQDWPYEEKVIGWAARPIAALFGPGDVQAGYRPAWWNSNADRTSAKPPVDLFCDSSNSCVPSKIGDNDSNDPGQGACTLDSGNDETNPHWLHCWWNKSVTWKNCTTLAQCGNQVHRFNTTYPEQPDANSYPPRCSSGLPSDALIVDDVRNGVVPTGSASRSCGATKSDGTFTLNYSMWNGTYPGKMDTHQIGAGYGNHFWFAHTRQPESTMGTANRMQAIGVWKLDRTISGQAKVYAHIPDHGAQTAQATYRIKTAFGTRNRTISQTANESNKWVDLGAYRFNGTTPEVSLSNFTSDGTGDKDIAWDAIAFVPGDYDGLGEISFPDPDPNAPDPEIPDTPQTIPGDVFPAGVASADQAAGLSPAARAMKGMTCRETAGSDDTEVCIGNTPKAAKTARAAAAVTPEENASCSIAARSKSFTRFEACMTSEVTVGIIKNGVPQGNAYLAYRHEIDLAVNSKTITQRVSLKPTRYDPTVTQFLFSLNIQGFCLPSCTIADQTWSGSPQWTTYTDFHEATTTIKFDWDGDAGHVTNHLNWILSGKIDGKDTSGVDYDEPELKVRCDNEFAGKRAGCVFSEFTPSYPVNRKQFPAAATLYWVLQQKLANHPGSKEHNSPLHRLADTKLQEDNRNIMCKSAAAKFDKHPDTPDASCDEYAFAASRESGGLQPGVESGADCAQFFATKESTGWKLYVDDRYDLPTYNEVCGRGNIPNDQNTAAGGGLGRWTPKARVLDGDAYYVYLEGYEDCDPETFCQVRP</sequence>
<feature type="compositionally biased region" description="Basic and acidic residues" evidence="1">
    <location>
        <begin position="397"/>
        <end position="415"/>
    </location>
</feature>
<dbReference type="InterPro" id="IPR033803">
    <property type="entry name" value="CBD-like_Golvesin-Xly"/>
</dbReference>
<dbReference type="Pfam" id="PF25275">
    <property type="entry name" value="Golvesin_C"/>
    <property type="match status" value="1"/>
</dbReference>
<proteinExistence type="predicted"/>